<dbReference type="Proteomes" id="UP000467840">
    <property type="component" value="Chromosome 10"/>
</dbReference>
<dbReference type="EMBL" id="JAAGAX010000003">
    <property type="protein sequence ID" value="KAF2320877.1"/>
    <property type="molecule type" value="Genomic_DNA"/>
</dbReference>
<gene>
    <name evidence="1" type="ORF">GH714_031524</name>
</gene>
<keyword evidence="2" id="KW-1185">Reference proteome</keyword>
<organism evidence="1 2">
    <name type="scientific">Hevea brasiliensis</name>
    <name type="common">Para rubber tree</name>
    <name type="synonym">Siphonia brasiliensis</name>
    <dbReference type="NCBI Taxonomy" id="3981"/>
    <lineage>
        <taxon>Eukaryota</taxon>
        <taxon>Viridiplantae</taxon>
        <taxon>Streptophyta</taxon>
        <taxon>Embryophyta</taxon>
        <taxon>Tracheophyta</taxon>
        <taxon>Spermatophyta</taxon>
        <taxon>Magnoliopsida</taxon>
        <taxon>eudicotyledons</taxon>
        <taxon>Gunneridae</taxon>
        <taxon>Pentapetalae</taxon>
        <taxon>rosids</taxon>
        <taxon>fabids</taxon>
        <taxon>Malpighiales</taxon>
        <taxon>Euphorbiaceae</taxon>
        <taxon>Crotonoideae</taxon>
        <taxon>Micrandreae</taxon>
        <taxon>Hevea</taxon>
    </lineage>
</organism>
<evidence type="ECO:0000313" key="2">
    <source>
        <dbReference type="Proteomes" id="UP000467840"/>
    </source>
</evidence>
<reference evidence="1 2" key="1">
    <citation type="journal article" date="2020" name="Mol. Plant">
        <title>The Chromosome-Based Rubber Tree Genome Provides New Insights into Spurge Genome Evolution and Rubber Biosynthesis.</title>
        <authorList>
            <person name="Liu J."/>
            <person name="Shi C."/>
            <person name="Shi C.C."/>
            <person name="Li W."/>
            <person name="Zhang Q.J."/>
            <person name="Zhang Y."/>
            <person name="Li K."/>
            <person name="Lu H.F."/>
            <person name="Shi C."/>
            <person name="Zhu S.T."/>
            <person name="Xiao Z.Y."/>
            <person name="Nan H."/>
            <person name="Yue Y."/>
            <person name="Zhu X.G."/>
            <person name="Wu Y."/>
            <person name="Hong X.N."/>
            <person name="Fan G.Y."/>
            <person name="Tong Y."/>
            <person name="Zhang D."/>
            <person name="Mao C.L."/>
            <person name="Liu Y.L."/>
            <person name="Hao S.J."/>
            <person name="Liu W.Q."/>
            <person name="Lv M.Q."/>
            <person name="Zhang H.B."/>
            <person name="Liu Y."/>
            <person name="Hu-Tang G.R."/>
            <person name="Wang J.P."/>
            <person name="Wang J.H."/>
            <person name="Sun Y.H."/>
            <person name="Ni S.B."/>
            <person name="Chen W.B."/>
            <person name="Zhang X.C."/>
            <person name="Jiao Y.N."/>
            <person name="Eichler E.E."/>
            <person name="Li G.H."/>
            <person name="Liu X."/>
            <person name="Gao L.Z."/>
        </authorList>
    </citation>
    <scope>NUCLEOTIDE SEQUENCE [LARGE SCALE GENOMIC DNA]</scope>
    <source>
        <strain evidence="2">cv. GT1</strain>
        <tissue evidence="1">Leaf</tissue>
    </source>
</reference>
<accession>A0A6A6N616</accession>
<name>A0A6A6N616_HEVBR</name>
<proteinExistence type="predicted"/>
<sequence>MMEIILAPIKILSKARDFYMKSMVDCAGRVGYTTVVFGGPVASQSVQLPKSFSVSSSSQGSKNNEELRQLLPGSGMESLDMMNSRQRQQVRIKAMESGDMGRCYSVGLGKIGKIDEEKACSFREDEDLCPRSRCHALRRSVVQNLRGRYVTSGQLKQRSELVQEIWNQCLILSNAPLDQRGTSKLWKPNTLQCQLRYYNLQDYIVMDDPQEIEGPGMVFCHLACQAFLGHYDVEHAKIAKVSLGVGGASMR</sequence>
<comment type="caution">
    <text evidence="1">The sequence shown here is derived from an EMBL/GenBank/DDBJ whole genome shotgun (WGS) entry which is preliminary data.</text>
</comment>
<dbReference type="PANTHER" id="PTHR33526">
    <property type="entry name" value="OS07G0123800 PROTEIN"/>
    <property type="match status" value="1"/>
</dbReference>
<dbReference type="AlphaFoldDB" id="A0A6A6N616"/>
<dbReference type="PANTHER" id="PTHR33526:SF20">
    <property type="entry name" value="VQ DOMAIN-CONTAINING PROTEIN"/>
    <property type="match status" value="1"/>
</dbReference>
<protein>
    <submittedName>
        <fullName evidence="1">Uncharacterized protein</fullName>
    </submittedName>
</protein>
<evidence type="ECO:0000313" key="1">
    <source>
        <dbReference type="EMBL" id="KAF2320877.1"/>
    </source>
</evidence>